<evidence type="ECO:0000256" key="1">
    <source>
        <dbReference type="SAM" id="MobiDB-lite"/>
    </source>
</evidence>
<name>A0A8J4DZJ1_9ACTN</name>
<organism evidence="2 3">
    <name type="scientific">Virgisporangium aurantiacum</name>
    <dbReference type="NCBI Taxonomy" id="175570"/>
    <lineage>
        <taxon>Bacteria</taxon>
        <taxon>Bacillati</taxon>
        <taxon>Actinomycetota</taxon>
        <taxon>Actinomycetes</taxon>
        <taxon>Micromonosporales</taxon>
        <taxon>Micromonosporaceae</taxon>
        <taxon>Virgisporangium</taxon>
    </lineage>
</organism>
<dbReference type="Proteomes" id="UP000612585">
    <property type="component" value="Unassembled WGS sequence"/>
</dbReference>
<keyword evidence="3" id="KW-1185">Reference proteome</keyword>
<sequence>MTHTHHLVVGRGRVTKRYVSWSRGEHVREWTVLRRVFARCPDLDADPPFVVMSMLPGSPLTGIVDLEQQAALAEALRRLWSVPAVDLPARRHHPAEIHALMTGRMAGLDLPGSAGEAARAARSFLTRLRLGPAACTVLGHTDPNLANYLRPGSSRRSTSTSTGCWTLVGCSPSSGSTCSDPAAPPNAATRQPPGINRPNESCTCSPDNHRVARRPGLVRPRGTASGFAYAREPCGNGKTPRRCGAFPPTTCLTVTSTSVRIRTGIFSSTETPEARRTGS</sequence>
<dbReference type="SUPFAM" id="SSF56112">
    <property type="entry name" value="Protein kinase-like (PK-like)"/>
    <property type="match status" value="1"/>
</dbReference>
<gene>
    <name evidence="2" type="ORF">Vau01_043010</name>
</gene>
<reference evidence="2" key="1">
    <citation type="submission" date="2021-01" db="EMBL/GenBank/DDBJ databases">
        <title>Whole genome shotgun sequence of Virgisporangium aurantiacum NBRC 16421.</title>
        <authorList>
            <person name="Komaki H."/>
            <person name="Tamura T."/>
        </authorList>
    </citation>
    <scope>NUCLEOTIDE SEQUENCE</scope>
    <source>
        <strain evidence="2">NBRC 16421</strain>
    </source>
</reference>
<dbReference type="EMBL" id="BOPG01000027">
    <property type="protein sequence ID" value="GIJ56785.1"/>
    <property type="molecule type" value="Genomic_DNA"/>
</dbReference>
<comment type="caution">
    <text evidence="2">The sequence shown here is derived from an EMBL/GenBank/DDBJ whole genome shotgun (WGS) entry which is preliminary data.</text>
</comment>
<feature type="region of interest" description="Disordered" evidence="1">
    <location>
        <begin position="174"/>
        <end position="223"/>
    </location>
</feature>
<dbReference type="InterPro" id="IPR011009">
    <property type="entry name" value="Kinase-like_dom_sf"/>
</dbReference>
<dbReference type="AlphaFoldDB" id="A0A8J4DZJ1"/>
<protein>
    <submittedName>
        <fullName evidence="2">Uncharacterized protein</fullName>
    </submittedName>
</protein>
<accession>A0A8J4DZJ1</accession>
<proteinExistence type="predicted"/>
<evidence type="ECO:0000313" key="3">
    <source>
        <dbReference type="Proteomes" id="UP000612585"/>
    </source>
</evidence>
<evidence type="ECO:0000313" key="2">
    <source>
        <dbReference type="EMBL" id="GIJ56785.1"/>
    </source>
</evidence>